<dbReference type="InterPro" id="IPR001789">
    <property type="entry name" value="Sig_transdc_resp-reg_receiver"/>
</dbReference>
<dbReference type="InterPro" id="IPR058245">
    <property type="entry name" value="NreC/VraR/RcsB-like_REC"/>
</dbReference>
<feature type="domain" description="HTH luxR-type" evidence="4">
    <location>
        <begin position="153"/>
        <end position="218"/>
    </location>
</feature>
<organism evidence="6 7">
    <name type="scientific">Tichowtungia aerotolerans</name>
    <dbReference type="NCBI Taxonomy" id="2697043"/>
    <lineage>
        <taxon>Bacteria</taxon>
        <taxon>Pseudomonadati</taxon>
        <taxon>Kiritimatiellota</taxon>
        <taxon>Tichowtungiia</taxon>
        <taxon>Tichowtungiales</taxon>
        <taxon>Tichowtungiaceae</taxon>
        <taxon>Tichowtungia</taxon>
    </lineage>
</organism>
<name>A0A6P1MD56_9BACT</name>
<keyword evidence="1 3" id="KW-0597">Phosphoprotein</keyword>
<dbReference type="InterPro" id="IPR000792">
    <property type="entry name" value="Tscrpt_reg_LuxR_C"/>
</dbReference>
<evidence type="ECO:0000256" key="2">
    <source>
        <dbReference type="ARBA" id="ARBA00023125"/>
    </source>
</evidence>
<accession>A0A6P1MD56</accession>
<gene>
    <name evidence="6" type="ORF">GT409_14005</name>
</gene>
<dbReference type="PRINTS" id="PR00038">
    <property type="entry name" value="HTHLUXR"/>
</dbReference>
<dbReference type="RefSeq" id="WP_160629680.1">
    <property type="nucleotide sequence ID" value="NZ_CP047593.1"/>
</dbReference>
<evidence type="ECO:0000256" key="1">
    <source>
        <dbReference type="ARBA" id="ARBA00022553"/>
    </source>
</evidence>
<reference evidence="6 7" key="1">
    <citation type="submission" date="2020-01" db="EMBL/GenBank/DDBJ databases">
        <title>Ponticoccus aerotolerans gen. nov., sp. nov., an anaerobic bacterium and proposal of Ponticoccusceae fam. nov., Ponticoccusles ord. nov. and Ponticoccuse classis nov. in the phylum Kiritimatiellaeota.</title>
        <authorList>
            <person name="Zhou L.Y."/>
            <person name="Du Z.J."/>
        </authorList>
    </citation>
    <scope>NUCLEOTIDE SEQUENCE [LARGE SCALE GENOMIC DNA]</scope>
    <source>
        <strain evidence="6 7">S-5007</strain>
    </source>
</reference>
<dbReference type="Proteomes" id="UP000464954">
    <property type="component" value="Chromosome"/>
</dbReference>
<dbReference type="SMART" id="SM00421">
    <property type="entry name" value="HTH_LUXR"/>
    <property type="match status" value="1"/>
</dbReference>
<dbReference type="SMART" id="SM00448">
    <property type="entry name" value="REC"/>
    <property type="match status" value="1"/>
</dbReference>
<dbReference type="InterPro" id="IPR011006">
    <property type="entry name" value="CheY-like_superfamily"/>
</dbReference>
<keyword evidence="7" id="KW-1185">Reference proteome</keyword>
<dbReference type="Pfam" id="PF00196">
    <property type="entry name" value="GerE"/>
    <property type="match status" value="1"/>
</dbReference>
<dbReference type="PANTHER" id="PTHR43214:SF43">
    <property type="entry name" value="TWO-COMPONENT RESPONSE REGULATOR"/>
    <property type="match status" value="1"/>
</dbReference>
<dbReference type="PROSITE" id="PS00622">
    <property type="entry name" value="HTH_LUXR_1"/>
    <property type="match status" value="1"/>
</dbReference>
<evidence type="ECO:0000259" key="4">
    <source>
        <dbReference type="PROSITE" id="PS50043"/>
    </source>
</evidence>
<dbReference type="GO" id="GO:0000160">
    <property type="term" value="P:phosphorelay signal transduction system"/>
    <property type="evidence" value="ECO:0007669"/>
    <property type="project" value="InterPro"/>
</dbReference>
<evidence type="ECO:0000313" key="6">
    <source>
        <dbReference type="EMBL" id="QHI70504.1"/>
    </source>
</evidence>
<dbReference type="EMBL" id="CP047593">
    <property type="protein sequence ID" value="QHI70504.1"/>
    <property type="molecule type" value="Genomic_DNA"/>
</dbReference>
<dbReference type="GO" id="GO:0003677">
    <property type="term" value="F:DNA binding"/>
    <property type="evidence" value="ECO:0007669"/>
    <property type="project" value="UniProtKB-KW"/>
</dbReference>
<keyword evidence="2" id="KW-0238">DNA-binding</keyword>
<dbReference type="SUPFAM" id="SSF46894">
    <property type="entry name" value="C-terminal effector domain of the bipartite response regulators"/>
    <property type="match status" value="1"/>
</dbReference>
<dbReference type="PANTHER" id="PTHR43214">
    <property type="entry name" value="TWO-COMPONENT RESPONSE REGULATOR"/>
    <property type="match status" value="1"/>
</dbReference>
<dbReference type="SUPFAM" id="SSF52172">
    <property type="entry name" value="CheY-like"/>
    <property type="match status" value="1"/>
</dbReference>
<dbReference type="AlphaFoldDB" id="A0A6P1MD56"/>
<sequence>MSSNKRFQVLIVDDHPVVRQGLHQLLNDDDHLFICGEATSAAECISKMNKLAPDMILSDISLPGTDGIELTKEIRQLNPNIPVLIFSIHGEDIYAERALSAGANGYVMKQENPDVLLKAIHKVLEGEIFLSPKMTTRMLKQMSQNRSSVQQEATTGVQKLSDRELEVFELIGNGYSTRRIADRLHLSIKTIETYRLHIKDKLNLKDAPELTYRAVHWVETESKAS</sequence>
<protein>
    <submittedName>
        <fullName evidence="6">Response regulator</fullName>
    </submittedName>
</protein>
<dbReference type="PROSITE" id="PS50110">
    <property type="entry name" value="RESPONSE_REGULATORY"/>
    <property type="match status" value="1"/>
</dbReference>
<dbReference type="PROSITE" id="PS50043">
    <property type="entry name" value="HTH_LUXR_2"/>
    <property type="match status" value="1"/>
</dbReference>
<evidence type="ECO:0000259" key="5">
    <source>
        <dbReference type="PROSITE" id="PS50110"/>
    </source>
</evidence>
<dbReference type="InterPro" id="IPR039420">
    <property type="entry name" value="WalR-like"/>
</dbReference>
<dbReference type="Pfam" id="PF00072">
    <property type="entry name" value="Response_reg"/>
    <property type="match status" value="1"/>
</dbReference>
<dbReference type="KEGG" id="taer:GT409_14005"/>
<feature type="domain" description="Response regulatory" evidence="5">
    <location>
        <begin position="8"/>
        <end position="124"/>
    </location>
</feature>
<evidence type="ECO:0000256" key="3">
    <source>
        <dbReference type="PROSITE-ProRule" id="PRU00169"/>
    </source>
</evidence>
<dbReference type="CDD" id="cd06170">
    <property type="entry name" value="LuxR_C_like"/>
    <property type="match status" value="1"/>
</dbReference>
<proteinExistence type="predicted"/>
<evidence type="ECO:0000313" key="7">
    <source>
        <dbReference type="Proteomes" id="UP000464954"/>
    </source>
</evidence>
<dbReference type="InterPro" id="IPR016032">
    <property type="entry name" value="Sig_transdc_resp-reg_C-effctor"/>
</dbReference>
<dbReference type="CDD" id="cd17535">
    <property type="entry name" value="REC_NarL-like"/>
    <property type="match status" value="1"/>
</dbReference>
<feature type="modified residue" description="4-aspartylphosphate" evidence="3">
    <location>
        <position position="59"/>
    </location>
</feature>
<dbReference type="Gene3D" id="3.40.50.2300">
    <property type="match status" value="1"/>
</dbReference>
<dbReference type="GO" id="GO:0006355">
    <property type="term" value="P:regulation of DNA-templated transcription"/>
    <property type="evidence" value="ECO:0007669"/>
    <property type="project" value="InterPro"/>
</dbReference>